<protein>
    <submittedName>
        <fullName evidence="2">Uncharacterized protein</fullName>
    </submittedName>
</protein>
<accession>A0A7W9TIM0</accession>
<evidence type="ECO:0000313" key="3">
    <source>
        <dbReference type="Proteomes" id="UP000591537"/>
    </source>
</evidence>
<evidence type="ECO:0000313" key="2">
    <source>
        <dbReference type="EMBL" id="MBB6081026.1"/>
    </source>
</evidence>
<dbReference type="Proteomes" id="UP000591537">
    <property type="component" value="Unassembled WGS sequence"/>
</dbReference>
<comment type="caution">
    <text evidence="2">The sequence shown here is derived from an EMBL/GenBank/DDBJ whole genome shotgun (WGS) entry which is preliminary data.</text>
</comment>
<keyword evidence="3" id="KW-1185">Reference proteome</keyword>
<gene>
    <name evidence="2" type="ORF">HNR57_006977</name>
</gene>
<sequence length="106" mass="11843">MTDTWREDLFTISPHSPAAIPPTRKLPAPETAPYDPLDWEDCPACTEAQDQCRYHAGFYAGMEYQRALITTALTDHTAIDQLQQRHHEIEVSTARTASADTNTATP</sequence>
<dbReference type="EMBL" id="JACHGV010000015">
    <property type="protein sequence ID" value="MBB6081026.1"/>
    <property type="molecule type" value="Genomic_DNA"/>
</dbReference>
<evidence type="ECO:0000256" key="1">
    <source>
        <dbReference type="SAM" id="MobiDB-lite"/>
    </source>
</evidence>
<proteinExistence type="predicted"/>
<organism evidence="2 3">
    <name type="scientific">Streptomyces paradoxus</name>
    <dbReference type="NCBI Taxonomy" id="66375"/>
    <lineage>
        <taxon>Bacteria</taxon>
        <taxon>Bacillati</taxon>
        <taxon>Actinomycetota</taxon>
        <taxon>Actinomycetes</taxon>
        <taxon>Kitasatosporales</taxon>
        <taxon>Streptomycetaceae</taxon>
        <taxon>Streptomyces</taxon>
    </lineage>
</organism>
<feature type="region of interest" description="Disordered" evidence="1">
    <location>
        <begin position="1"/>
        <end position="33"/>
    </location>
</feature>
<dbReference type="RefSeq" id="WP_184566471.1">
    <property type="nucleotide sequence ID" value="NZ_BAAARS010000012.1"/>
</dbReference>
<name>A0A7W9TIM0_9ACTN</name>
<dbReference type="AlphaFoldDB" id="A0A7W9TIM0"/>
<reference evidence="2 3" key="1">
    <citation type="submission" date="2020-08" db="EMBL/GenBank/DDBJ databases">
        <title>Genomic Encyclopedia of Type Strains, Phase IV (KMG-IV): sequencing the most valuable type-strain genomes for metagenomic binning, comparative biology and taxonomic classification.</title>
        <authorList>
            <person name="Goeker M."/>
        </authorList>
    </citation>
    <scope>NUCLEOTIDE SEQUENCE [LARGE SCALE GENOMIC DNA]</scope>
    <source>
        <strain evidence="2 3">DSM 43350</strain>
    </source>
</reference>